<dbReference type="PANTHER" id="PTHR14969:SF13">
    <property type="entry name" value="AT30094P"/>
    <property type="match status" value="1"/>
</dbReference>
<accession>A0ABR8QCS1</accession>
<evidence type="ECO:0000256" key="1">
    <source>
        <dbReference type="SAM" id="MobiDB-lite"/>
    </source>
</evidence>
<feature type="transmembrane region" description="Helical" evidence="2">
    <location>
        <begin position="12"/>
        <end position="32"/>
    </location>
</feature>
<dbReference type="Pfam" id="PF01569">
    <property type="entry name" value="PAP2"/>
    <property type="match status" value="1"/>
</dbReference>
<dbReference type="RefSeq" id="WP_191782077.1">
    <property type="nucleotide sequence ID" value="NZ_JACSQV010000005.1"/>
</dbReference>
<dbReference type="InterPro" id="IPR036938">
    <property type="entry name" value="PAP2/HPO_sf"/>
</dbReference>
<name>A0ABR8QCS1_9CELL</name>
<keyword evidence="2" id="KW-0472">Membrane</keyword>
<reference evidence="4 5" key="1">
    <citation type="submission" date="2020-08" db="EMBL/GenBank/DDBJ databases">
        <title>A Genomic Blueprint of the Chicken Gut Microbiome.</title>
        <authorList>
            <person name="Gilroy R."/>
            <person name="Ravi A."/>
            <person name="Getino M."/>
            <person name="Pursley I."/>
            <person name="Horton D.L."/>
            <person name="Alikhan N.-F."/>
            <person name="Baker D."/>
            <person name="Gharbi K."/>
            <person name="Hall N."/>
            <person name="Watson M."/>
            <person name="Adriaenssens E.M."/>
            <person name="Foster-Nyarko E."/>
            <person name="Jarju S."/>
            <person name="Secka A."/>
            <person name="Antonio M."/>
            <person name="Oren A."/>
            <person name="Chaudhuri R."/>
            <person name="La Ragione R.M."/>
            <person name="Hildebrand F."/>
            <person name="Pallen M.J."/>
        </authorList>
    </citation>
    <scope>NUCLEOTIDE SEQUENCE [LARGE SCALE GENOMIC DNA]</scope>
    <source>
        <strain evidence="4 5">Sa3CUA2</strain>
    </source>
</reference>
<dbReference type="Gene3D" id="1.20.144.10">
    <property type="entry name" value="Phosphatidic acid phosphatase type 2/haloperoxidase"/>
    <property type="match status" value="1"/>
</dbReference>
<feature type="transmembrane region" description="Helical" evidence="2">
    <location>
        <begin position="139"/>
        <end position="161"/>
    </location>
</feature>
<evidence type="ECO:0000259" key="3">
    <source>
        <dbReference type="SMART" id="SM00014"/>
    </source>
</evidence>
<organism evidence="4 5">
    <name type="scientific">Cellulomonas avistercoris</name>
    <dbReference type="NCBI Taxonomy" id="2762242"/>
    <lineage>
        <taxon>Bacteria</taxon>
        <taxon>Bacillati</taxon>
        <taxon>Actinomycetota</taxon>
        <taxon>Actinomycetes</taxon>
        <taxon>Micrococcales</taxon>
        <taxon>Cellulomonadaceae</taxon>
        <taxon>Cellulomonas</taxon>
    </lineage>
</organism>
<keyword evidence="5" id="KW-1185">Reference proteome</keyword>
<dbReference type="SMART" id="SM00014">
    <property type="entry name" value="acidPPc"/>
    <property type="match status" value="1"/>
</dbReference>
<feature type="region of interest" description="Disordered" evidence="1">
    <location>
        <begin position="216"/>
        <end position="242"/>
    </location>
</feature>
<dbReference type="PANTHER" id="PTHR14969">
    <property type="entry name" value="SPHINGOSINE-1-PHOSPHATE PHOSPHOHYDROLASE"/>
    <property type="match status" value="1"/>
</dbReference>
<protein>
    <submittedName>
        <fullName evidence="4">Phosphatase PAP2 family protein</fullName>
    </submittedName>
</protein>
<dbReference type="Proteomes" id="UP000604241">
    <property type="component" value="Unassembled WGS sequence"/>
</dbReference>
<dbReference type="SUPFAM" id="SSF48317">
    <property type="entry name" value="Acid phosphatase/Vanadium-dependent haloperoxidase"/>
    <property type="match status" value="1"/>
</dbReference>
<gene>
    <name evidence="4" type="ORF">H9657_07805</name>
</gene>
<feature type="compositionally biased region" description="Pro residues" evidence="1">
    <location>
        <begin position="220"/>
        <end position="242"/>
    </location>
</feature>
<comment type="caution">
    <text evidence="4">The sequence shown here is derived from an EMBL/GenBank/DDBJ whole genome shotgun (WGS) entry which is preliminary data.</text>
</comment>
<feature type="transmembrane region" description="Helical" evidence="2">
    <location>
        <begin position="168"/>
        <end position="189"/>
    </location>
</feature>
<feature type="domain" description="Phosphatidic acid phosphatase type 2/haloperoxidase" evidence="3">
    <location>
        <begin position="97"/>
        <end position="210"/>
    </location>
</feature>
<keyword evidence="2" id="KW-1133">Transmembrane helix</keyword>
<evidence type="ECO:0000313" key="5">
    <source>
        <dbReference type="Proteomes" id="UP000604241"/>
    </source>
</evidence>
<feature type="transmembrane region" description="Helical" evidence="2">
    <location>
        <begin position="195"/>
        <end position="213"/>
    </location>
</feature>
<evidence type="ECO:0000256" key="2">
    <source>
        <dbReference type="SAM" id="Phobius"/>
    </source>
</evidence>
<sequence>MPAPRTPRRALVRAATFGAAVVLPVIALAVAVRGGWDAVVRFDEETVRAATDVTRASRPLRSLLVTWQEVFSARWIDLLLVPAVCLWAWRRHGLRDRAVWAAGTVAVGWVLQITAKALVQRARPVIEDAVAHAPGWSFPSGHAANTTVVAVALTVLVRPLLGPVGRVLVPVAAGALVVLTAADRVLLGVHYPSDVLAGILLGLAIAGASYVGWRRDAPDDPAPAAPDDPHPAAPPTPDPPTP</sequence>
<proteinExistence type="predicted"/>
<dbReference type="EMBL" id="JACSQV010000005">
    <property type="protein sequence ID" value="MBD7918181.1"/>
    <property type="molecule type" value="Genomic_DNA"/>
</dbReference>
<keyword evidence="2" id="KW-0812">Transmembrane</keyword>
<evidence type="ECO:0000313" key="4">
    <source>
        <dbReference type="EMBL" id="MBD7918181.1"/>
    </source>
</evidence>
<dbReference type="InterPro" id="IPR000326">
    <property type="entry name" value="PAP2/HPO"/>
</dbReference>
<feature type="transmembrane region" description="Helical" evidence="2">
    <location>
        <begin position="98"/>
        <end position="119"/>
    </location>
</feature>